<reference evidence="7" key="2">
    <citation type="submission" date="2015-01" db="EMBL/GenBank/DDBJ databases">
        <title>Evolutionary Origins and Diversification of the Mycorrhizal Mutualists.</title>
        <authorList>
            <consortium name="DOE Joint Genome Institute"/>
            <consortium name="Mycorrhizal Genomics Consortium"/>
            <person name="Kohler A."/>
            <person name="Kuo A."/>
            <person name="Nagy L.G."/>
            <person name="Floudas D."/>
            <person name="Copeland A."/>
            <person name="Barry K.W."/>
            <person name="Cichocki N."/>
            <person name="Veneault-Fourrey C."/>
            <person name="LaButti K."/>
            <person name="Lindquist E.A."/>
            <person name="Lipzen A."/>
            <person name="Lundell T."/>
            <person name="Morin E."/>
            <person name="Murat C."/>
            <person name="Riley R."/>
            <person name="Ohm R."/>
            <person name="Sun H."/>
            <person name="Tunlid A."/>
            <person name="Henrissat B."/>
            <person name="Grigoriev I.V."/>
            <person name="Hibbett D.S."/>
            <person name="Martin F."/>
        </authorList>
    </citation>
    <scope>NUCLEOTIDE SEQUENCE [LARGE SCALE GENOMIC DNA]</scope>
    <source>
        <strain evidence="7">MAFF 305830</strain>
    </source>
</reference>
<dbReference type="PANTHER" id="PTHR43248:SF25">
    <property type="entry name" value="AB HYDROLASE-1 DOMAIN-CONTAINING PROTEIN-RELATED"/>
    <property type="match status" value="1"/>
</dbReference>
<evidence type="ECO:0008006" key="8">
    <source>
        <dbReference type="Google" id="ProtNLM"/>
    </source>
</evidence>
<keyword evidence="3" id="KW-1133">Transmembrane helix</keyword>
<feature type="transmembrane region" description="Helical" evidence="3">
    <location>
        <begin position="21"/>
        <end position="39"/>
    </location>
</feature>
<keyword evidence="3" id="KW-0472">Membrane</keyword>
<dbReference type="HOGENOM" id="CLU_013364_5_2_1"/>
<dbReference type="InterPro" id="IPR051601">
    <property type="entry name" value="Serine_prot/Carboxylest_S33"/>
</dbReference>
<dbReference type="InterPro" id="IPR000073">
    <property type="entry name" value="AB_hydrolase_1"/>
</dbReference>
<organism evidence="6 7">
    <name type="scientific">Serendipita vermifera MAFF 305830</name>
    <dbReference type="NCBI Taxonomy" id="933852"/>
    <lineage>
        <taxon>Eukaryota</taxon>
        <taxon>Fungi</taxon>
        <taxon>Dikarya</taxon>
        <taxon>Basidiomycota</taxon>
        <taxon>Agaricomycotina</taxon>
        <taxon>Agaricomycetes</taxon>
        <taxon>Sebacinales</taxon>
        <taxon>Serendipitaceae</taxon>
        <taxon>Serendipita</taxon>
    </lineage>
</organism>
<dbReference type="Pfam" id="PF00561">
    <property type="entry name" value="Abhydrolase_1"/>
    <property type="match status" value="1"/>
</dbReference>
<dbReference type="OrthoDB" id="425534at2759"/>
<keyword evidence="7" id="KW-1185">Reference proteome</keyword>
<dbReference type="InterPro" id="IPR013595">
    <property type="entry name" value="Pept_S33_TAP-like_C"/>
</dbReference>
<comment type="similarity">
    <text evidence="1">Belongs to the peptidase S33 family.</text>
</comment>
<keyword evidence="2" id="KW-0378">Hydrolase</keyword>
<dbReference type="Gene3D" id="3.40.50.1820">
    <property type="entry name" value="alpha/beta hydrolase"/>
    <property type="match status" value="1"/>
</dbReference>
<evidence type="ECO:0000259" key="4">
    <source>
        <dbReference type="Pfam" id="PF00561"/>
    </source>
</evidence>
<dbReference type="GO" id="GO:0016787">
    <property type="term" value="F:hydrolase activity"/>
    <property type="evidence" value="ECO:0007669"/>
    <property type="project" value="UniProtKB-KW"/>
</dbReference>
<dbReference type="Pfam" id="PF08386">
    <property type="entry name" value="Abhydrolase_4"/>
    <property type="match status" value="1"/>
</dbReference>
<evidence type="ECO:0000259" key="5">
    <source>
        <dbReference type="Pfam" id="PF08386"/>
    </source>
</evidence>
<evidence type="ECO:0000313" key="6">
    <source>
        <dbReference type="EMBL" id="KIM23795.1"/>
    </source>
</evidence>
<name>A0A0C3AGL8_SERVB</name>
<feature type="domain" description="Peptidase S33 tripeptidyl aminopeptidase-like C-terminal" evidence="5">
    <location>
        <begin position="449"/>
        <end position="549"/>
    </location>
</feature>
<dbReference type="InterPro" id="IPR029058">
    <property type="entry name" value="AB_hydrolase_fold"/>
</dbReference>
<dbReference type="PANTHER" id="PTHR43248">
    <property type="entry name" value="2-SUCCINYL-6-HYDROXY-2,4-CYCLOHEXADIENE-1-CARBOXYLATE SYNTHASE"/>
    <property type="match status" value="1"/>
</dbReference>
<keyword evidence="3" id="KW-0812">Transmembrane</keyword>
<feature type="domain" description="AB hydrolase-1" evidence="4">
    <location>
        <begin position="123"/>
        <end position="303"/>
    </location>
</feature>
<evidence type="ECO:0000256" key="2">
    <source>
        <dbReference type="ARBA" id="ARBA00022801"/>
    </source>
</evidence>
<evidence type="ECO:0000256" key="1">
    <source>
        <dbReference type="ARBA" id="ARBA00010088"/>
    </source>
</evidence>
<evidence type="ECO:0000313" key="7">
    <source>
        <dbReference type="Proteomes" id="UP000054097"/>
    </source>
</evidence>
<proteinExistence type="inferred from homology"/>
<evidence type="ECO:0000256" key="3">
    <source>
        <dbReference type="SAM" id="Phobius"/>
    </source>
</evidence>
<dbReference type="AlphaFoldDB" id="A0A0C3AGL8"/>
<protein>
    <recommendedName>
        <fullName evidence="8">AB hydrolase-1 domain-containing protein</fullName>
    </recommendedName>
</protein>
<dbReference type="EMBL" id="KN824332">
    <property type="protein sequence ID" value="KIM23795.1"/>
    <property type="molecule type" value="Genomic_DNA"/>
</dbReference>
<dbReference type="Proteomes" id="UP000054097">
    <property type="component" value="Unassembled WGS sequence"/>
</dbReference>
<sequence length="592" mass="65351">MGKESHVQIPTKSLSTSRLQKIFVVVFSFAAAAWLLAPFDIFPSYPDGDSGCRQNSPSATEAFRWDRLSPTKKLHWVTCYVNFQCARLQVPLNYEDPSAGDAAIALLRYPASVKRTSSKYKGPVLFNPGGPGGSGVGLISVYGPHFQRLLGNEYDIIGFDPRGIGYTTPVVNVFDTPLERASWYLRLLEAPYINETSTALVEVVAKARLINELVAQKVPAAAEHVNTAVVCRDMLSIVQAHGYDKLQYWGFSYGSVLGSTFASLFPDNVGRLIIDGVVDVKNYYAGLWDNNLKVADKGLDTIFKQCAESKDDCAFHESTADKVKDRFFRLIDSLDKKPVTLINGQVAGIINRKIVHGLLFDTLYRPYRAAKQYFAALRALEKGDGLPLYKVAEGLGHDGGPLKCDCSPEPAILTGGQESQSAVMCTDAGPVDYDLDEFQRHFEKVAKTSYFGDIWSQLRLYCVGWKVKPKNPWQGPVGGNTSFPLLLIGNTEDPVTPFAKKMSHEFTDSVVLMQESAGHCSLAAVSLCTAKAIRAYFREGVLPAKGTTCEIEDHMFRDVTAEVSLSLNDEDARILESVRSINEGIRFKHFTF</sequence>
<dbReference type="SUPFAM" id="SSF53474">
    <property type="entry name" value="alpha/beta-Hydrolases"/>
    <property type="match status" value="1"/>
</dbReference>
<reference evidence="6 7" key="1">
    <citation type="submission" date="2014-04" db="EMBL/GenBank/DDBJ databases">
        <authorList>
            <consortium name="DOE Joint Genome Institute"/>
            <person name="Kuo A."/>
            <person name="Zuccaro A."/>
            <person name="Kohler A."/>
            <person name="Nagy L.G."/>
            <person name="Floudas D."/>
            <person name="Copeland A."/>
            <person name="Barry K.W."/>
            <person name="Cichocki N."/>
            <person name="Veneault-Fourrey C."/>
            <person name="LaButti K."/>
            <person name="Lindquist E.A."/>
            <person name="Lipzen A."/>
            <person name="Lundell T."/>
            <person name="Morin E."/>
            <person name="Murat C."/>
            <person name="Sun H."/>
            <person name="Tunlid A."/>
            <person name="Henrissat B."/>
            <person name="Grigoriev I.V."/>
            <person name="Hibbett D.S."/>
            <person name="Martin F."/>
            <person name="Nordberg H.P."/>
            <person name="Cantor M.N."/>
            <person name="Hua S.X."/>
        </authorList>
    </citation>
    <scope>NUCLEOTIDE SEQUENCE [LARGE SCALE GENOMIC DNA]</scope>
    <source>
        <strain evidence="6 7">MAFF 305830</strain>
    </source>
</reference>
<gene>
    <name evidence="6" type="ORF">M408DRAFT_332157</name>
</gene>
<dbReference type="STRING" id="933852.A0A0C3AGL8"/>
<accession>A0A0C3AGL8</accession>